<reference evidence="5" key="1">
    <citation type="submission" date="2016-05" db="EMBL/GenBank/DDBJ databases">
        <title>Comparative genomics of biotechnologically important yeasts.</title>
        <authorList>
            <consortium name="DOE Joint Genome Institute"/>
            <person name="Riley R."/>
            <person name="Haridas S."/>
            <person name="Wolfe K.H."/>
            <person name="Lopes M.R."/>
            <person name="Hittinger C.T."/>
            <person name="Goker M."/>
            <person name="Salamov A."/>
            <person name="Wisecaver J."/>
            <person name="Long T.M."/>
            <person name="Aerts A.L."/>
            <person name="Barry K."/>
            <person name="Choi C."/>
            <person name="Clum A."/>
            <person name="Coughlan A.Y."/>
            <person name="Deshpande S."/>
            <person name="Douglass A.P."/>
            <person name="Hanson S.J."/>
            <person name="Klenk H.-P."/>
            <person name="Labutti K."/>
            <person name="Lapidus A."/>
            <person name="Lindquist E."/>
            <person name="Lipzen A."/>
            <person name="Meier-Kolthoff J.P."/>
            <person name="Ohm R.A."/>
            <person name="Otillar R.P."/>
            <person name="Pangilinan J."/>
            <person name="Peng Y."/>
            <person name="Rokas A."/>
            <person name="Rosa C.A."/>
            <person name="Scheuner C."/>
            <person name="Sibirny A.A."/>
            <person name="Slot J.C."/>
            <person name="Stielow J.B."/>
            <person name="Sun H."/>
            <person name="Kurtzman C.P."/>
            <person name="Blackwell M."/>
            <person name="Grigoriev I.V."/>
            <person name="Jeffries T.W."/>
        </authorList>
    </citation>
    <scope>NUCLEOTIDE SEQUENCE [LARGE SCALE GENOMIC DNA]</scope>
    <source>
        <strain evidence="5">NRRL Y-12698</strain>
    </source>
</reference>
<dbReference type="EMBL" id="KV454426">
    <property type="protein sequence ID" value="ODQ83231.1"/>
    <property type="molecule type" value="Genomic_DNA"/>
</dbReference>
<dbReference type="RefSeq" id="XP_018988559.1">
    <property type="nucleotide sequence ID" value="XM_019126875.1"/>
</dbReference>
<name>A0A1E3R021_9ASCO</name>
<organism evidence="4 5">
    <name type="scientific">Babjeviella inositovora NRRL Y-12698</name>
    <dbReference type="NCBI Taxonomy" id="984486"/>
    <lineage>
        <taxon>Eukaryota</taxon>
        <taxon>Fungi</taxon>
        <taxon>Dikarya</taxon>
        <taxon>Ascomycota</taxon>
        <taxon>Saccharomycotina</taxon>
        <taxon>Pichiomycetes</taxon>
        <taxon>Serinales incertae sedis</taxon>
        <taxon>Babjeviella</taxon>
    </lineage>
</organism>
<dbReference type="SUPFAM" id="SSF56801">
    <property type="entry name" value="Acetyl-CoA synthetase-like"/>
    <property type="match status" value="2"/>
</dbReference>
<accession>A0A1E3R021</accession>
<dbReference type="Pfam" id="PF00501">
    <property type="entry name" value="AMP-binding"/>
    <property type="match status" value="2"/>
</dbReference>
<dbReference type="OrthoDB" id="1700726at2759"/>
<keyword evidence="1" id="KW-0547">Nucleotide-binding</keyword>
<dbReference type="InterPro" id="IPR042099">
    <property type="entry name" value="ANL_N_sf"/>
</dbReference>
<dbReference type="GO" id="GO:0016020">
    <property type="term" value="C:membrane"/>
    <property type="evidence" value="ECO:0007669"/>
    <property type="project" value="TreeGrafter"/>
</dbReference>
<dbReference type="Gene3D" id="3.40.50.12780">
    <property type="entry name" value="N-terminal domain of ligase-like"/>
    <property type="match status" value="3"/>
</dbReference>
<protein>
    <recommendedName>
        <fullName evidence="3">AMP-dependent synthetase/ligase domain-containing protein</fullName>
    </recommendedName>
</protein>
<dbReference type="GO" id="GO:0005524">
    <property type="term" value="F:ATP binding"/>
    <property type="evidence" value="ECO:0007669"/>
    <property type="project" value="UniProtKB-KW"/>
</dbReference>
<dbReference type="GO" id="GO:0004467">
    <property type="term" value="F:long-chain fatty acid-CoA ligase activity"/>
    <property type="evidence" value="ECO:0007669"/>
    <property type="project" value="TreeGrafter"/>
</dbReference>
<dbReference type="PANTHER" id="PTHR43272">
    <property type="entry name" value="LONG-CHAIN-FATTY-ACID--COA LIGASE"/>
    <property type="match status" value="1"/>
</dbReference>
<evidence type="ECO:0000313" key="4">
    <source>
        <dbReference type="EMBL" id="ODQ83231.1"/>
    </source>
</evidence>
<dbReference type="STRING" id="984486.A0A1E3R021"/>
<evidence type="ECO:0000256" key="1">
    <source>
        <dbReference type="ARBA" id="ARBA00022741"/>
    </source>
</evidence>
<evidence type="ECO:0000259" key="3">
    <source>
        <dbReference type="Pfam" id="PF00501"/>
    </source>
</evidence>
<evidence type="ECO:0000256" key="2">
    <source>
        <dbReference type="ARBA" id="ARBA00022840"/>
    </source>
</evidence>
<feature type="domain" description="AMP-dependent synthetase/ligase" evidence="3">
    <location>
        <begin position="213"/>
        <end position="310"/>
    </location>
</feature>
<dbReference type="GO" id="GO:0005783">
    <property type="term" value="C:endoplasmic reticulum"/>
    <property type="evidence" value="ECO:0007669"/>
    <property type="project" value="TreeGrafter"/>
</dbReference>
<proteinExistence type="predicted"/>
<dbReference type="InterPro" id="IPR000873">
    <property type="entry name" value="AMP-dep_synth/lig_dom"/>
</dbReference>
<keyword evidence="5" id="KW-1185">Reference proteome</keyword>
<evidence type="ECO:0000313" key="5">
    <source>
        <dbReference type="Proteomes" id="UP000094336"/>
    </source>
</evidence>
<gene>
    <name evidence="4" type="ORF">BABINDRAFT_11524</name>
</gene>
<sequence length="1055" mass="119430">MSHKTFPSTFPPQLDVTKCSTTTALVTSTPFNHSLLNGLYEMPETSRKSGSPTFRSKICAKTPNNNLVTALHPKLKSIYDYLVYAMKSHSKNNCFASKSSPEGSYAFKTCAEVSKVIDDFGSGLQDKDDVILSMFVPNCYEWFITDLSCIAYSIISTSLYEAFSRSHIEYILVVTKSPIMVLSHDKLSTILTIMYERKFTFLKCLIIKTSLGLENLQLLVSGSAHILPDTISKLRSMLNADFVQGYGLAESFSAITIGFNEDEYQPVTSGYICCTTELKLDDWPNIGFTWTKNRSGEILLRGPQIAQEYYKDPLRTQENYDAEGWLHTDGGKNSIDEALTVVSPFDRELLNGLFEVPKTQSKIGSPTFRNKLCANTPNHHLVTTLHPKLTSLYDYFQYASRRYSRNRCFAFKDSATGPYGFKTYAEVAKIRDEFGSGLVHLIKQKLLVRNHQLKMNREDEFILTIFVPNSYEWFITDLSCISYAITNSSLYDTLSRSHIEYILCLTKSPVMVLSHDNVLSILTVINESKAAFMKCLIVTDRKSIEECSSLILLLAKDLGITLYTFSDICRRGASQPLNHIVPRTNELYTISFTSGSVGNPKGVVLTHQNAISALVCIFSAAKKPVSRGVHWESSRALCVLPLSHVYQRIICFFELCVGATIYFPFNQGDSRQIMIDMYDVKPTHLIGVPRLFNRVEAGIAASIRSKGWVTRLIHKRAIEYKKDMFLMGEPITNHWLYDKAFTQKIRASLGLEHLELLVTGSALILPDTIRKLRSLLNVGFLQGYGLTESFASVTIAFNGDELNPVTSGFMSCTTEFKLKDCDEIGFTWAKNRSGRIFLRGPQVAQDYYKNPIKTQENYDIEGWFDTGDLGHLDKEGRMQIVDRVENIITLSLGYYVSPEEVENIYLQSCLPLLTQMYVYGESSRSFLVGVLVLNENECLNLLQEGFVQSSKSINYMDETNLKRLNLDVRLKRFILAHINGKVVASRLAKGFQQVKNIHLYFNNDNSAIYRRNQMENNGFTVKNGLLTPTLKIRRQDAKIFFKNSLKKMYNEGDIS</sequence>
<dbReference type="AlphaFoldDB" id="A0A1E3R021"/>
<dbReference type="PANTHER" id="PTHR43272:SF33">
    <property type="entry name" value="AMP-BINDING DOMAIN-CONTAINING PROTEIN-RELATED"/>
    <property type="match status" value="1"/>
</dbReference>
<dbReference type="Proteomes" id="UP000094336">
    <property type="component" value="Unassembled WGS sequence"/>
</dbReference>
<feature type="domain" description="AMP-dependent synthetase/ligase" evidence="3">
    <location>
        <begin position="460"/>
        <end position="848"/>
    </location>
</feature>
<dbReference type="GeneID" id="30144729"/>
<keyword evidence="2" id="KW-0067">ATP-binding</keyword>